<comment type="caution">
    <text evidence="1">The sequence shown here is derived from an EMBL/GenBank/DDBJ whole genome shotgun (WGS) entry which is preliminary data.</text>
</comment>
<reference evidence="1" key="1">
    <citation type="submission" date="2020-11" db="EMBL/GenBank/DDBJ databases">
        <authorList>
            <person name="Koelle M."/>
            <person name="Horta M.A.C."/>
            <person name="Nowrousian M."/>
            <person name="Ohm R.A."/>
            <person name="Benz P."/>
            <person name="Pilgard A."/>
        </authorList>
    </citation>
    <scope>NUCLEOTIDE SEQUENCE</scope>
    <source>
        <strain evidence="1">FPRL280</strain>
    </source>
</reference>
<evidence type="ECO:0000313" key="1">
    <source>
        <dbReference type="EMBL" id="KAF9818489.1"/>
    </source>
</evidence>
<dbReference type="Proteomes" id="UP000639403">
    <property type="component" value="Unassembled WGS sequence"/>
</dbReference>
<evidence type="ECO:0000313" key="2">
    <source>
        <dbReference type="Proteomes" id="UP000639403"/>
    </source>
</evidence>
<reference evidence="1" key="2">
    <citation type="journal article" name="Front. Microbiol.">
        <title>Degradative Capacity of Two Strains of Rhodonia placenta: From Phenotype to Genotype.</title>
        <authorList>
            <person name="Kolle M."/>
            <person name="Horta M.A.C."/>
            <person name="Nowrousian M."/>
            <person name="Ohm R.A."/>
            <person name="Benz J.P."/>
            <person name="Pilgard A."/>
        </authorList>
    </citation>
    <scope>NUCLEOTIDE SEQUENCE</scope>
    <source>
        <strain evidence="1">FPRL280</strain>
    </source>
</reference>
<dbReference type="AlphaFoldDB" id="A0A8H7P710"/>
<protein>
    <submittedName>
        <fullName evidence="1">Uncharacterized protein</fullName>
    </submittedName>
</protein>
<organism evidence="1 2">
    <name type="scientific">Rhodonia placenta</name>
    <dbReference type="NCBI Taxonomy" id="104341"/>
    <lineage>
        <taxon>Eukaryota</taxon>
        <taxon>Fungi</taxon>
        <taxon>Dikarya</taxon>
        <taxon>Basidiomycota</taxon>
        <taxon>Agaricomycotina</taxon>
        <taxon>Agaricomycetes</taxon>
        <taxon>Polyporales</taxon>
        <taxon>Adustoporiaceae</taxon>
        <taxon>Rhodonia</taxon>
    </lineage>
</organism>
<name>A0A8H7P710_9APHY</name>
<accession>A0A8H7P710</accession>
<proteinExistence type="predicted"/>
<sequence length="67" mass="7727">MYVPYAIVPYGHRYACGQTRSPRHRTVVSTLVRVKSSVTKYLGLIREQLVLNAFPQDLDGLQMQTRF</sequence>
<dbReference type="EMBL" id="JADOXO010000029">
    <property type="protein sequence ID" value="KAF9818489.1"/>
    <property type="molecule type" value="Genomic_DNA"/>
</dbReference>
<gene>
    <name evidence="1" type="ORF">IEO21_02727</name>
</gene>